<name>A0A6P2GJP2_9BURK</name>
<evidence type="ECO:0000313" key="2">
    <source>
        <dbReference type="EMBL" id="VVU53514.1"/>
    </source>
</evidence>
<dbReference type="Proteomes" id="UP000494201">
    <property type="component" value="Unassembled WGS sequence"/>
</dbReference>
<dbReference type="EMBL" id="CABVLY010000035">
    <property type="protein sequence ID" value="VVU53514.1"/>
    <property type="molecule type" value="Genomic_DNA"/>
</dbReference>
<gene>
    <name evidence="2" type="ORF">BAN20980_06194</name>
    <name evidence="1" type="ORF">JQK92_02230</name>
</gene>
<sequence length="102" mass="11740">MKIAKPMLARYDPFGYGAMYVDHPMDERSPIYQRTDGLSAQCFDWLAAMRRMWGGWVPTFLRVSLVHGESDEMFDSIADDQGDFASSDDRAQYCGWFPGWRG</sequence>
<reference evidence="1 4" key="2">
    <citation type="submission" date="2021-02" db="EMBL/GenBank/DDBJ databases">
        <title>Draft genome of the type strains Burkholderia anthina DSM16086.</title>
        <authorList>
            <person name="Hertel R."/>
            <person name="Meissner J."/>
            <person name="Poehlein A."/>
            <person name="Daniel R."/>
            <person name="Commichau F.M."/>
        </authorList>
    </citation>
    <scope>NUCLEOTIDE SEQUENCE [LARGE SCALE GENOMIC DNA]</scope>
    <source>
        <strain evidence="1 4">DSM 16086</strain>
    </source>
</reference>
<organism evidence="2 3">
    <name type="scientific">Burkholderia anthina</name>
    <dbReference type="NCBI Taxonomy" id="179879"/>
    <lineage>
        <taxon>Bacteria</taxon>
        <taxon>Pseudomonadati</taxon>
        <taxon>Pseudomonadota</taxon>
        <taxon>Betaproteobacteria</taxon>
        <taxon>Burkholderiales</taxon>
        <taxon>Burkholderiaceae</taxon>
        <taxon>Burkholderia</taxon>
        <taxon>Burkholderia cepacia complex</taxon>
    </lineage>
</organism>
<evidence type="ECO:0000313" key="4">
    <source>
        <dbReference type="Proteomes" id="UP000755577"/>
    </source>
</evidence>
<accession>A0A6P2GJP2</accession>
<keyword evidence="4" id="KW-1185">Reference proteome</keyword>
<protein>
    <submittedName>
        <fullName evidence="2">Uncharacterized protein</fullName>
    </submittedName>
</protein>
<reference evidence="2 3" key="1">
    <citation type="submission" date="2019-09" db="EMBL/GenBank/DDBJ databases">
        <authorList>
            <person name="Depoorter E."/>
        </authorList>
    </citation>
    <scope>NUCLEOTIDE SEQUENCE [LARGE SCALE GENOMIC DNA]</scope>
    <source>
        <strain evidence="2">LMG 20980</strain>
    </source>
</reference>
<evidence type="ECO:0000313" key="3">
    <source>
        <dbReference type="Proteomes" id="UP000494201"/>
    </source>
</evidence>
<dbReference type="RefSeq" id="WP_174928370.1">
    <property type="nucleotide sequence ID" value="NZ_CABVLY010000035.1"/>
</dbReference>
<dbReference type="AlphaFoldDB" id="A0A6P2GJP2"/>
<dbReference type="EMBL" id="JAFCIQ010000001">
    <property type="protein sequence ID" value="MBM2765236.1"/>
    <property type="molecule type" value="Genomic_DNA"/>
</dbReference>
<proteinExistence type="predicted"/>
<dbReference type="GeneID" id="56504270"/>
<dbReference type="Proteomes" id="UP000755577">
    <property type="component" value="Unassembled WGS sequence"/>
</dbReference>
<evidence type="ECO:0000313" key="1">
    <source>
        <dbReference type="EMBL" id="MBM2765236.1"/>
    </source>
</evidence>